<dbReference type="InterPro" id="IPR046373">
    <property type="entry name" value="Acyl-CoA_Oxase/DH_mid-dom_sf"/>
</dbReference>
<dbReference type="GO" id="GO:0005886">
    <property type="term" value="C:plasma membrane"/>
    <property type="evidence" value="ECO:0007669"/>
    <property type="project" value="TreeGrafter"/>
</dbReference>
<evidence type="ECO:0000256" key="6">
    <source>
        <dbReference type="RuleBase" id="RU362125"/>
    </source>
</evidence>
<keyword evidence="4 6" id="KW-0274">FAD</keyword>
<dbReference type="InterPro" id="IPR013786">
    <property type="entry name" value="AcylCoA_DH/ox_N"/>
</dbReference>
<reference evidence="11" key="1">
    <citation type="submission" date="2018-02" db="EMBL/GenBank/DDBJ databases">
        <title>Draft genome sequencing of Rhodococcus opacus KU647198.</title>
        <authorList>
            <person name="Zheng B.-X."/>
        </authorList>
    </citation>
    <scope>NUCLEOTIDE SEQUENCE [LARGE SCALE GENOMIC DNA]</scope>
    <source>
        <strain evidence="11">04-OD7</strain>
    </source>
</reference>
<dbReference type="InterPro" id="IPR052161">
    <property type="entry name" value="Mycobact_Acyl-CoA_DH"/>
</dbReference>
<evidence type="ECO:0000256" key="3">
    <source>
        <dbReference type="ARBA" id="ARBA00022630"/>
    </source>
</evidence>
<dbReference type="GO" id="GO:0050660">
    <property type="term" value="F:flavin adenine dinucleotide binding"/>
    <property type="evidence" value="ECO:0007669"/>
    <property type="project" value="InterPro"/>
</dbReference>
<feature type="domain" description="Acyl-CoA dehydrogenase/oxidase C-terminal" evidence="7">
    <location>
        <begin position="230"/>
        <end position="373"/>
    </location>
</feature>
<accession>A0A2S8J3K0</accession>
<dbReference type="InterPro" id="IPR037069">
    <property type="entry name" value="AcylCoA_DH/ox_N_sf"/>
</dbReference>
<dbReference type="PANTHER" id="PTHR43292:SF3">
    <property type="entry name" value="ACYL-COA DEHYDROGENASE FADE29"/>
    <property type="match status" value="1"/>
</dbReference>
<dbReference type="InterPro" id="IPR009100">
    <property type="entry name" value="AcylCoA_DH/oxidase_NM_dom_sf"/>
</dbReference>
<dbReference type="Pfam" id="PF00441">
    <property type="entry name" value="Acyl-CoA_dh_1"/>
    <property type="match status" value="1"/>
</dbReference>
<evidence type="ECO:0000259" key="9">
    <source>
        <dbReference type="Pfam" id="PF02771"/>
    </source>
</evidence>
<evidence type="ECO:0000256" key="4">
    <source>
        <dbReference type="ARBA" id="ARBA00022827"/>
    </source>
</evidence>
<dbReference type="Gene3D" id="1.20.140.10">
    <property type="entry name" value="Butyryl-CoA Dehydrogenase, subunit A, domain 3"/>
    <property type="match status" value="1"/>
</dbReference>
<protein>
    <submittedName>
        <fullName evidence="10">Acyl-CoA dehydrogenase</fullName>
    </submittedName>
</protein>
<dbReference type="InterPro" id="IPR009075">
    <property type="entry name" value="AcylCo_DH/oxidase_C"/>
</dbReference>
<dbReference type="FunFam" id="2.40.110.10:FF:000011">
    <property type="entry name" value="Acyl-CoA dehydrogenase FadE34"/>
    <property type="match status" value="1"/>
</dbReference>
<evidence type="ECO:0000256" key="1">
    <source>
        <dbReference type="ARBA" id="ARBA00001974"/>
    </source>
</evidence>
<dbReference type="Gene3D" id="1.10.540.10">
    <property type="entry name" value="Acyl-CoA dehydrogenase/oxidase, N-terminal domain"/>
    <property type="match status" value="1"/>
</dbReference>
<dbReference type="Gene3D" id="2.40.110.10">
    <property type="entry name" value="Butyryl-CoA Dehydrogenase, subunit A, domain 2"/>
    <property type="match status" value="1"/>
</dbReference>
<sequence>MHLELTEKQRSFRDEIRNWLSENVPTEPLPDKWTPDGYEAHKKWEQRLYEAGFAAVQWPSEYGGRGMDPLSTAIFYDEYVRADAPDRLNRLGLGLAGPTLIAHGTQAQKDRWLSNILSCQEFWCQGFSEPEAGSDLASLRTRGTVDGDNIIVNGQKIWTSGARFADWIFALVRTDSSVPKHKGITFLMIDMRSEGIDLRSIEQMVDDAGFCEVFFDDVVVPRENVIGEINSGWQIAMSTLGFERGSGLNTAAHFKRVLGKIVNLIPQERLDDPDLLDRVGRFAEEIEAYRYLSLRTTSELSQGKALGRQSFMGKVWWSEMQARMLEFAMELLGESQQLTDGDDDLRQRYWLTRASLIFAGTNEIQRNVISERALGLPKEGTSRAV</sequence>
<dbReference type="PANTHER" id="PTHR43292">
    <property type="entry name" value="ACYL-COA DEHYDROGENASE"/>
    <property type="match status" value="1"/>
</dbReference>
<dbReference type="InterPro" id="IPR036250">
    <property type="entry name" value="AcylCo_DH-like_C"/>
</dbReference>
<comment type="cofactor">
    <cofactor evidence="1 6">
        <name>FAD</name>
        <dbReference type="ChEBI" id="CHEBI:57692"/>
    </cofactor>
</comment>
<dbReference type="Pfam" id="PF02771">
    <property type="entry name" value="Acyl-CoA_dh_N"/>
    <property type="match status" value="1"/>
</dbReference>
<evidence type="ECO:0000256" key="5">
    <source>
        <dbReference type="ARBA" id="ARBA00023002"/>
    </source>
</evidence>
<gene>
    <name evidence="10" type="ORF">C5613_26545</name>
</gene>
<dbReference type="SUPFAM" id="SSF47203">
    <property type="entry name" value="Acyl-CoA dehydrogenase C-terminal domain-like"/>
    <property type="match status" value="1"/>
</dbReference>
<comment type="caution">
    <text evidence="10">The sequence shown here is derived from an EMBL/GenBank/DDBJ whole genome shotgun (WGS) entry which is preliminary data.</text>
</comment>
<evidence type="ECO:0000256" key="2">
    <source>
        <dbReference type="ARBA" id="ARBA00009347"/>
    </source>
</evidence>
<dbReference type="AlphaFoldDB" id="A0A2S8J3K0"/>
<dbReference type="Pfam" id="PF02770">
    <property type="entry name" value="Acyl-CoA_dh_M"/>
    <property type="match status" value="1"/>
</dbReference>
<dbReference type="SUPFAM" id="SSF56645">
    <property type="entry name" value="Acyl-CoA dehydrogenase NM domain-like"/>
    <property type="match status" value="1"/>
</dbReference>
<keyword evidence="5 6" id="KW-0560">Oxidoreductase</keyword>
<keyword evidence="3 6" id="KW-0285">Flavoprotein</keyword>
<evidence type="ECO:0000259" key="7">
    <source>
        <dbReference type="Pfam" id="PF00441"/>
    </source>
</evidence>
<comment type="similarity">
    <text evidence="2 6">Belongs to the acyl-CoA dehydrogenase family.</text>
</comment>
<evidence type="ECO:0000313" key="10">
    <source>
        <dbReference type="EMBL" id="PQP21132.1"/>
    </source>
</evidence>
<proteinExistence type="inferred from homology"/>
<dbReference type="EMBL" id="PUIO01000037">
    <property type="protein sequence ID" value="PQP21132.1"/>
    <property type="molecule type" value="Genomic_DNA"/>
</dbReference>
<name>A0A2S8J3K0_RHOOP</name>
<dbReference type="InterPro" id="IPR006091">
    <property type="entry name" value="Acyl-CoA_Oxase/DH_mid-dom"/>
</dbReference>
<dbReference type="Proteomes" id="UP000239290">
    <property type="component" value="Unassembled WGS sequence"/>
</dbReference>
<organism evidence="10 11">
    <name type="scientific">Rhodococcus opacus</name>
    <name type="common">Nocardia opaca</name>
    <dbReference type="NCBI Taxonomy" id="37919"/>
    <lineage>
        <taxon>Bacteria</taxon>
        <taxon>Bacillati</taxon>
        <taxon>Actinomycetota</taxon>
        <taxon>Actinomycetes</taxon>
        <taxon>Mycobacteriales</taxon>
        <taxon>Nocardiaceae</taxon>
        <taxon>Rhodococcus</taxon>
    </lineage>
</organism>
<dbReference type="GO" id="GO:0016627">
    <property type="term" value="F:oxidoreductase activity, acting on the CH-CH group of donors"/>
    <property type="evidence" value="ECO:0007669"/>
    <property type="project" value="InterPro"/>
</dbReference>
<feature type="domain" description="Acyl-CoA dehydrogenase/oxidase N-terminal" evidence="9">
    <location>
        <begin position="6"/>
        <end position="118"/>
    </location>
</feature>
<evidence type="ECO:0000313" key="11">
    <source>
        <dbReference type="Proteomes" id="UP000239290"/>
    </source>
</evidence>
<feature type="domain" description="Acyl-CoA oxidase/dehydrogenase middle" evidence="8">
    <location>
        <begin position="124"/>
        <end position="218"/>
    </location>
</feature>
<evidence type="ECO:0000259" key="8">
    <source>
        <dbReference type="Pfam" id="PF02770"/>
    </source>
</evidence>
<dbReference type="RefSeq" id="WP_105418972.1">
    <property type="nucleotide sequence ID" value="NZ_PUIO01000037.1"/>
</dbReference>